<evidence type="ECO:0000313" key="4">
    <source>
        <dbReference type="Proteomes" id="UP000532147"/>
    </source>
</evidence>
<evidence type="ECO:0000256" key="2">
    <source>
        <dbReference type="SAM" id="Phobius"/>
    </source>
</evidence>
<dbReference type="Gene3D" id="1.10.287.1490">
    <property type="match status" value="1"/>
</dbReference>
<keyword evidence="2" id="KW-0812">Transmembrane</keyword>
<protein>
    <submittedName>
        <fullName evidence="3">Uncharacterized protein</fullName>
    </submittedName>
</protein>
<evidence type="ECO:0000256" key="1">
    <source>
        <dbReference type="SAM" id="Coils"/>
    </source>
</evidence>
<feature type="transmembrane region" description="Helical" evidence="2">
    <location>
        <begin position="347"/>
        <end position="368"/>
    </location>
</feature>
<accession>A0A8E4GL30</accession>
<proteinExistence type="predicted"/>
<name>A0A8E4GL30_9GAMM</name>
<gene>
    <name evidence="3" type="ORF">HLH11_04575</name>
</gene>
<feature type="transmembrane region" description="Helical" evidence="2">
    <location>
        <begin position="305"/>
        <end position="327"/>
    </location>
</feature>
<sequence length="460" mass="53782">MNTSIDIESINSIVEETLNLEINEELFINLYKAQNLLGTETNNQNQLTKLLKNEVSEYTLSKHGGKISFDEFIFINTIGFKPEKEGKFELTYTNLTGQFKQKTNDTLNSEDRIFFNVNESVAEFSISYEKINIFSSKKIKISNLRIMGLNLHDFNQQINYLSNLYDDRTEFVQKIEDLKTIIRQNAEKLNQQKVDLDSYIQEKNEYIETLNNGIENLEENKETLRIAVQNLNADKESLESKILAKNTELERLTINNENFKKVNEAIDKDITKLNARKEELSTEVNLVPDNLIGFNKRTKEAKETYYRLSAIPILILSILFICAWINITKLSSAEGIKTLEEAYVLLLQRLPLTLLIITIVSILMAFLYKMLRHLMEIQQQELSLSKISVLARDVSDSEFNEHNEEKKQQDRIKRKMELIRDFFNSEFKRYQEFMKNEQSDDLMKSTNIQSQLRNLLKSKK</sequence>
<organism evidence="3 4">
    <name type="scientific">Acinetobacter terrae</name>
    <dbReference type="NCBI Taxonomy" id="2731247"/>
    <lineage>
        <taxon>Bacteria</taxon>
        <taxon>Pseudomonadati</taxon>
        <taxon>Pseudomonadota</taxon>
        <taxon>Gammaproteobacteria</taxon>
        <taxon>Moraxellales</taxon>
        <taxon>Moraxellaceae</taxon>
        <taxon>Acinetobacter</taxon>
        <taxon>Acinetobacter Taxon 24</taxon>
    </lineage>
</organism>
<dbReference type="RefSeq" id="WP_171534007.1">
    <property type="nucleotide sequence ID" value="NZ_JABERH010000013.1"/>
</dbReference>
<dbReference type="EMBL" id="JABERH010000013">
    <property type="protein sequence ID" value="NNH37940.1"/>
    <property type="molecule type" value="Genomic_DNA"/>
</dbReference>
<keyword evidence="2" id="KW-0472">Membrane</keyword>
<keyword evidence="2" id="KW-1133">Transmembrane helix</keyword>
<dbReference type="AlphaFoldDB" id="A0A8E4GL30"/>
<dbReference type="Proteomes" id="UP000532147">
    <property type="component" value="Unassembled WGS sequence"/>
</dbReference>
<evidence type="ECO:0000313" key="3">
    <source>
        <dbReference type="EMBL" id="NNH37940.1"/>
    </source>
</evidence>
<reference evidence="3 4" key="1">
    <citation type="submission" date="2020-04" db="EMBL/GenBank/DDBJ databases">
        <title>Acinetobacter Taxon 24.</title>
        <authorList>
            <person name="Nemec A."/>
            <person name="Radolfova-Krizova L."/>
            <person name="Higgins P.G."/>
            <person name="Spanelova P."/>
        </authorList>
    </citation>
    <scope>NUCLEOTIDE SEQUENCE [LARGE SCALE GENOMIC DNA]</scope>
    <source>
        <strain evidence="3 4">ANC 4280</strain>
    </source>
</reference>
<comment type="caution">
    <text evidence="3">The sequence shown here is derived from an EMBL/GenBank/DDBJ whole genome shotgun (WGS) entry which is preliminary data.</text>
</comment>
<keyword evidence="1" id="KW-0175">Coiled coil</keyword>
<feature type="coiled-coil region" evidence="1">
    <location>
        <begin position="172"/>
        <end position="283"/>
    </location>
</feature>